<dbReference type="Proteomes" id="UP000838100">
    <property type="component" value="Unassembled WGS sequence"/>
</dbReference>
<accession>A0ABN8EFS1</accession>
<dbReference type="Pfam" id="PF01975">
    <property type="entry name" value="SurE"/>
    <property type="match status" value="1"/>
</dbReference>
<feature type="chain" id="PRO_5045510187" description="5'-nucleotidase" evidence="6">
    <location>
        <begin position="22"/>
        <end position="330"/>
    </location>
</feature>
<evidence type="ECO:0000256" key="2">
    <source>
        <dbReference type="ARBA" id="ARBA00011062"/>
    </source>
</evidence>
<dbReference type="InterPro" id="IPR030048">
    <property type="entry name" value="SurE"/>
</dbReference>
<keyword evidence="6" id="KW-0732">Signal</keyword>
<proteinExistence type="inferred from homology"/>
<comment type="caution">
    <text evidence="8">The sequence shown here is derived from an EMBL/GenBank/DDBJ whole genome shotgun (WGS) entry which is preliminary data.</text>
</comment>
<sequence>MNKLTLPLGSALLALSAPALSLNLLLVNDDSCNSEGINTMADVLEARGHAITMVAPAGEQSGKSSSISTEVGQSYDISNSGFEGPTSAANRYCVRVPTENPEEGGAEGFITASASPRDSALVGLQLMSDNQPDMIISGINKGQNVGRVAVTSGTIGAVVAGLQNGIPSIAISRHRFTDEDGVSIEGAAAIVADVIAELEANQIEGQPLLPAMTGISINTPKGVPVGIASTTLGVDADLRFGPKLNESGGVDIGFGGFANLAEYIGEEAATTLASNPNATIADYAAAGLNTNDESQMYVANFVTITTLDGDYTAGLRKRELLQVKLRNLSL</sequence>
<reference evidence="8" key="1">
    <citation type="submission" date="2021-12" db="EMBL/GenBank/DDBJ databases">
        <authorList>
            <person name="Rodrigo-Torres L."/>
            <person name="Arahal R. D."/>
            <person name="Lucena T."/>
        </authorList>
    </citation>
    <scope>NUCLEOTIDE SEQUENCE</scope>
    <source>
        <strain evidence="8">CECT 8267</strain>
    </source>
</reference>
<keyword evidence="4" id="KW-0479">Metal-binding</keyword>
<comment type="catalytic activity">
    <reaction evidence="1">
        <text>a ribonucleoside 5'-phosphate + H2O = a ribonucleoside + phosphate</text>
        <dbReference type="Rhea" id="RHEA:12484"/>
        <dbReference type="ChEBI" id="CHEBI:15377"/>
        <dbReference type="ChEBI" id="CHEBI:18254"/>
        <dbReference type="ChEBI" id="CHEBI:43474"/>
        <dbReference type="ChEBI" id="CHEBI:58043"/>
        <dbReference type="EC" id="3.1.3.5"/>
    </reaction>
</comment>
<evidence type="ECO:0000313" key="8">
    <source>
        <dbReference type="EMBL" id="CAH0991198.1"/>
    </source>
</evidence>
<dbReference type="InterPro" id="IPR002828">
    <property type="entry name" value="SurE-like_Pase/nucleotidase"/>
</dbReference>
<name>A0ABN8EFS1_9GAMM</name>
<comment type="similarity">
    <text evidence="2">Belongs to the SurE nucleotidase family.</text>
</comment>
<feature type="signal peptide" evidence="6">
    <location>
        <begin position="1"/>
        <end position="21"/>
    </location>
</feature>
<dbReference type="PANTHER" id="PTHR30457:SF0">
    <property type="entry name" value="PHOSPHATASE, PUTATIVE (AFU_ORTHOLOGUE AFUA_4G01070)-RELATED"/>
    <property type="match status" value="1"/>
</dbReference>
<dbReference type="GO" id="GO:0008253">
    <property type="term" value="F:5'-nucleotidase activity"/>
    <property type="evidence" value="ECO:0007669"/>
    <property type="project" value="UniProtKB-EC"/>
</dbReference>
<evidence type="ECO:0000256" key="3">
    <source>
        <dbReference type="ARBA" id="ARBA00012643"/>
    </source>
</evidence>
<protein>
    <recommendedName>
        <fullName evidence="3">5'-nucleotidase</fullName>
        <ecNumber evidence="3">3.1.3.5</ecNumber>
    </recommendedName>
</protein>
<dbReference type="PANTHER" id="PTHR30457">
    <property type="entry name" value="5'-NUCLEOTIDASE SURE"/>
    <property type="match status" value="1"/>
</dbReference>
<evidence type="ECO:0000313" key="9">
    <source>
        <dbReference type="Proteomes" id="UP000838100"/>
    </source>
</evidence>
<evidence type="ECO:0000256" key="6">
    <source>
        <dbReference type="SAM" id="SignalP"/>
    </source>
</evidence>
<evidence type="ECO:0000259" key="7">
    <source>
        <dbReference type="Pfam" id="PF01975"/>
    </source>
</evidence>
<gene>
    <name evidence="8" type="primary">surE</name>
    <name evidence="8" type="ORF">SIN8267_01300</name>
</gene>
<dbReference type="RefSeq" id="WP_237443855.1">
    <property type="nucleotide sequence ID" value="NZ_CAKLPX010000001.1"/>
</dbReference>
<evidence type="ECO:0000256" key="4">
    <source>
        <dbReference type="ARBA" id="ARBA00022723"/>
    </source>
</evidence>
<dbReference type="EC" id="3.1.3.5" evidence="3"/>
<keyword evidence="5 8" id="KW-0378">Hydrolase</keyword>
<dbReference type="SUPFAM" id="SSF64167">
    <property type="entry name" value="SurE-like"/>
    <property type="match status" value="1"/>
</dbReference>
<keyword evidence="9" id="KW-1185">Reference proteome</keyword>
<dbReference type="EMBL" id="CAKLPX010000001">
    <property type="protein sequence ID" value="CAH0991198.1"/>
    <property type="molecule type" value="Genomic_DNA"/>
</dbReference>
<organism evidence="8 9">
    <name type="scientific">Sinobacterium norvegicum</name>
    <dbReference type="NCBI Taxonomy" id="1641715"/>
    <lineage>
        <taxon>Bacteria</taxon>
        <taxon>Pseudomonadati</taxon>
        <taxon>Pseudomonadota</taxon>
        <taxon>Gammaproteobacteria</taxon>
        <taxon>Cellvibrionales</taxon>
        <taxon>Spongiibacteraceae</taxon>
        <taxon>Sinobacterium</taxon>
    </lineage>
</organism>
<feature type="domain" description="Survival protein SurE-like phosphatase/nucleotidase" evidence="7">
    <location>
        <begin position="25"/>
        <end position="222"/>
    </location>
</feature>
<evidence type="ECO:0000256" key="5">
    <source>
        <dbReference type="ARBA" id="ARBA00022801"/>
    </source>
</evidence>
<evidence type="ECO:0000256" key="1">
    <source>
        <dbReference type="ARBA" id="ARBA00000815"/>
    </source>
</evidence>
<dbReference type="InterPro" id="IPR036523">
    <property type="entry name" value="SurE-like_sf"/>
</dbReference>
<dbReference type="Gene3D" id="3.40.1210.10">
    <property type="entry name" value="Survival protein SurE-like phosphatase/nucleotidase"/>
    <property type="match status" value="1"/>
</dbReference>